<organism evidence="12 13">
    <name type="scientific">Engelhardtia mirabilis</name>
    <dbReference type="NCBI Taxonomy" id="2528011"/>
    <lineage>
        <taxon>Bacteria</taxon>
        <taxon>Pseudomonadati</taxon>
        <taxon>Planctomycetota</taxon>
        <taxon>Planctomycetia</taxon>
        <taxon>Planctomycetia incertae sedis</taxon>
        <taxon>Engelhardtia</taxon>
    </lineage>
</organism>
<comment type="catalytic activity">
    <reaction evidence="1 9">
        <text>[protein]-peptidylproline (omega=180) = [protein]-peptidylproline (omega=0)</text>
        <dbReference type="Rhea" id="RHEA:16237"/>
        <dbReference type="Rhea" id="RHEA-COMP:10747"/>
        <dbReference type="Rhea" id="RHEA-COMP:10748"/>
        <dbReference type="ChEBI" id="CHEBI:83833"/>
        <dbReference type="ChEBI" id="CHEBI:83834"/>
        <dbReference type="EC" id="5.2.1.8"/>
    </reaction>
</comment>
<evidence type="ECO:0000256" key="5">
    <source>
        <dbReference type="ARBA" id="ARBA00023110"/>
    </source>
</evidence>
<dbReference type="GO" id="GO:0043022">
    <property type="term" value="F:ribosome binding"/>
    <property type="evidence" value="ECO:0007669"/>
    <property type="project" value="TreeGrafter"/>
</dbReference>
<dbReference type="NCBIfam" id="TIGR00115">
    <property type="entry name" value="tig"/>
    <property type="match status" value="1"/>
</dbReference>
<keyword evidence="9" id="KW-0132">Cell division</keyword>
<evidence type="ECO:0000313" key="13">
    <source>
        <dbReference type="Proteomes" id="UP000316921"/>
    </source>
</evidence>
<dbReference type="InterPro" id="IPR027304">
    <property type="entry name" value="Trigger_fact/SurA_dom_sf"/>
</dbReference>
<keyword evidence="6 9" id="KW-0143">Chaperone</keyword>
<reference evidence="12 13" key="1">
    <citation type="submission" date="2019-02" db="EMBL/GenBank/DDBJ databases">
        <title>Deep-cultivation of Planctomycetes and their phenomic and genomic characterization uncovers novel biology.</title>
        <authorList>
            <person name="Wiegand S."/>
            <person name="Jogler M."/>
            <person name="Boedeker C."/>
            <person name="Pinto D."/>
            <person name="Vollmers J."/>
            <person name="Rivas-Marin E."/>
            <person name="Kohn T."/>
            <person name="Peeters S.H."/>
            <person name="Heuer A."/>
            <person name="Rast P."/>
            <person name="Oberbeckmann S."/>
            <person name="Bunk B."/>
            <person name="Jeske O."/>
            <person name="Meyerdierks A."/>
            <person name="Storesund J.E."/>
            <person name="Kallscheuer N."/>
            <person name="Luecker S."/>
            <person name="Lage O.M."/>
            <person name="Pohl T."/>
            <person name="Merkel B.J."/>
            <person name="Hornburger P."/>
            <person name="Mueller R.-W."/>
            <person name="Bruemmer F."/>
            <person name="Labrenz M."/>
            <person name="Spormann A.M."/>
            <person name="Op den Camp H."/>
            <person name="Overmann J."/>
            <person name="Amann R."/>
            <person name="Jetten M.S.M."/>
            <person name="Mascher T."/>
            <person name="Medema M.H."/>
            <person name="Devos D.P."/>
            <person name="Kaster A.-K."/>
            <person name="Ovreas L."/>
            <person name="Rohde M."/>
            <person name="Galperin M.Y."/>
            <person name="Jogler C."/>
        </authorList>
    </citation>
    <scope>NUCLEOTIDE SEQUENCE [LARGE SCALE GENOMIC DNA]</scope>
    <source>
        <strain evidence="12 13">Pla133</strain>
    </source>
</reference>
<dbReference type="KEGG" id="pbap:Pla133_21860"/>
<sequence>MDVQVEKTGPCEARIQFTAPSDEVATQYKSRLAKAGKQVRMKGFRPGKVPAHVIEKFSGEAVAQDTVRHFLDSALRQAVEQESLRPAAAPRIKEEPKFEKGSELSYAFTIELRPEFELAGYQGLAIEGQAIEVTDEEVEGTIEDVRRQQARPEAAGEDGLPKDGMALAKITFLNGEEEVAAREGLRLSPTTPPMGVEAEAFEAALTGAAEGSTHDFEMVFPDEFERAELRGEKGTCRVELSQVFKLELPPEEDLLKQFGADDAADLRVKVREQVTAFKQRQEEQRLESELFDRVIENHPMDLPSQMLEAQIQARISSAVQQLVGQGNSEEDAQTAVERDAEATRVAAEKSLRALFLVEAIGETESIEVSRDDMIAELRQIAGRNRAQFDEVLKYYQENQLMQQLAVELLERKVRKHIRESAEIATPA</sequence>
<keyword evidence="9" id="KW-0963">Cytoplasm</keyword>
<dbReference type="SUPFAM" id="SSF109998">
    <property type="entry name" value="Triger factor/SurA peptide-binding domain-like"/>
    <property type="match status" value="1"/>
</dbReference>
<keyword evidence="7 9" id="KW-0413">Isomerase</keyword>
<accession>A0A518BJG2</accession>
<evidence type="ECO:0000256" key="7">
    <source>
        <dbReference type="ARBA" id="ARBA00023235"/>
    </source>
</evidence>
<feature type="domain" description="Trigger factor ribosome-binding bacterial" evidence="10">
    <location>
        <begin position="1"/>
        <end position="144"/>
    </location>
</feature>
<dbReference type="Gene3D" id="1.10.3120.10">
    <property type="entry name" value="Trigger factor, C-terminal domain"/>
    <property type="match status" value="1"/>
</dbReference>
<comment type="subcellular location">
    <subcellularLocation>
        <location evidence="9">Cytoplasm</location>
    </subcellularLocation>
    <text evidence="9">About half TF is bound to the ribosome near the polypeptide exit tunnel while the other half is free in the cytoplasm.</text>
</comment>
<dbReference type="GO" id="GO:0003755">
    <property type="term" value="F:peptidyl-prolyl cis-trans isomerase activity"/>
    <property type="evidence" value="ECO:0007669"/>
    <property type="project" value="UniProtKB-UniRule"/>
</dbReference>
<name>A0A518BJG2_9BACT</name>
<dbReference type="EC" id="5.2.1.8" evidence="3 9"/>
<evidence type="ECO:0000256" key="2">
    <source>
        <dbReference type="ARBA" id="ARBA00005464"/>
    </source>
</evidence>
<dbReference type="Proteomes" id="UP000316921">
    <property type="component" value="Chromosome"/>
</dbReference>
<dbReference type="Pfam" id="PF05697">
    <property type="entry name" value="Trigger_N"/>
    <property type="match status" value="1"/>
</dbReference>
<dbReference type="HAMAP" id="MF_00303">
    <property type="entry name" value="Trigger_factor_Tig"/>
    <property type="match status" value="1"/>
</dbReference>
<dbReference type="PANTHER" id="PTHR30560">
    <property type="entry name" value="TRIGGER FACTOR CHAPERONE AND PEPTIDYL-PROLYL CIS/TRANS ISOMERASE"/>
    <property type="match status" value="1"/>
</dbReference>
<keyword evidence="5 9" id="KW-0697">Rotamase</keyword>
<dbReference type="InterPro" id="IPR036611">
    <property type="entry name" value="Trigger_fac_ribosome-bd_sf"/>
</dbReference>
<gene>
    <name evidence="9 12" type="primary">tig</name>
    <name evidence="12" type="ORF">Pla133_21860</name>
</gene>
<dbReference type="GO" id="GO:0051083">
    <property type="term" value="P:'de novo' cotranslational protein folding"/>
    <property type="evidence" value="ECO:0007669"/>
    <property type="project" value="TreeGrafter"/>
</dbReference>
<dbReference type="InterPro" id="IPR005215">
    <property type="entry name" value="Trig_fac"/>
</dbReference>
<evidence type="ECO:0000256" key="9">
    <source>
        <dbReference type="HAMAP-Rule" id="MF_00303"/>
    </source>
</evidence>
<dbReference type="GO" id="GO:0051301">
    <property type="term" value="P:cell division"/>
    <property type="evidence" value="ECO:0007669"/>
    <property type="project" value="UniProtKB-KW"/>
</dbReference>
<dbReference type="InterPro" id="IPR037041">
    <property type="entry name" value="Trigger_fac_C_sf"/>
</dbReference>
<evidence type="ECO:0000313" key="12">
    <source>
        <dbReference type="EMBL" id="QDU67108.1"/>
    </source>
</evidence>
<evidence type="ECO:0000256" key="6">
    <source>
        <dbReference type="ARBA" id="ARBA00023186"/>
    </source>
</evidence>
<dbReference type="AlphaFoldDB" id="A0A518BJG2"/>
<dbReference type="Gene3D" id="3.30.70.1050">
    <property type="entry name" value="Trigger factor ribosome-binding domain"/>
    <property type="match status" value="1"/>
</dbReference>
<protein>
    <recommendedName>
        <fullName evidence="4 9">Trigger factor</fullName>
        <shortName evidence="9">TF</shortName>
        <ecNumber evidence="3 9">5.2.1.8</ecNumber>
    </recommendedName>
    <alternativeName>
        <fullName evidence="8 9">PPIase</fullName>
    </alternativeName>
</protein>
<proteinExistence type="inferred from homology"/>
<dbReference type="Gene3D" id="3.10.50.40">
    <property type="match status" value="1"/>
</dbReference>
<evidence type="ECO:0000256" key="3">
    <source>
        <dbReference type="ARBA" id="ARBA00013194"/>
    </source>
</evidence>
<evidence type="ECO:0000256" key="1">
    <source>
        <dbReference type="ARBA" id="ARBA00000971"/>
    </source>
</evidence>
<dbReference type="InterPro" id="IPR008880">
    <property type="entry name" value="Trigger_fac_C"/>
</dbReference>
<dbReference type="PIRSF" id="PIRSF003095">
    <property type="entry name" value="Trigger_factor"/>
    <property type="match status" value="1"/>
</dbReference>
<dbReference type="InterPro" id="IPR008881">
    <property type="entry name" value="Trigger_fac_ribosome-bd_bac"/>
</dbReference>
<dbReference type="GO" id="GO:0043335">
    <property type="term" value="P:protein unfolding"/>
    <property type="evidence" value="ECO:0007669"/>
    <property type="project" value="TreeGrafter"/>
</dbReference>
<dbReference type="RefSeq" id="WP_419192350.1">
    <property type="nucleotide sequence ID" value="NZ_CP036287.1"/>
</dbReference>
<keyword evidence="9" id="KW-0131">Cell cycle</keyword>
<dbReference type="InterPro" id="IPR046357">
    <property type="entry name" value="PPIase_dom_sf"/>
</dbReference>
<dbReference type="Pfam" id="PF05698">
    <property type="entry name" value="Trigger_C"/>
    <property type="match status" value="1"/>
</dbReference>
<feature type="domain" description="Trigger factor C-terminal" evidence="11">
    <location>
        <begin position="264"/>
        <end position="417"/>
    </location>
</feature>
<evidence type="ECO:0000256" key="8">
    <source>
        <dbReference type="ARBA" id="ARBA00029986"/>
    </source>
</evidence>
<dbReference type="PANTHER" id="PTHR30560:SF3">
    <property type="entry name" value="TRIGGER FACTOR-LIKE PROTEIN TIG, CHLOROPLASTIC"/>
    <property type="match status" value="1"/>
</dbReference>
<comment type="function">
    <text evidence="9">Involved in protein export. Acts as a chaperone by maintaining the newly synthesized protein in an open conformation. Functions as a peptidyl-prolyl cis-trans isomerase.</text>
</comment>
<evidence type="ECO:0000259" key="10">
    <source>
        <dbReference type="Pfam" id="PF05697"/>
    </source>
</evidence>
<comment type="similarity">
    <text evidence="2 9">Belongs to the FKBP-type PPIase family. Tig subfamily.</text>
</comment>
<dbReference type="EMBL" id="CP036287">
    <property type="protein sequence ID" value="QDU67108.1"/>
    <property type="molecule type" value="Genomic_DNA"/>
</dbReference>
<dbReference type="GO" id="GO:0044183">
    <property type="term" value="F:protein folding chaperone"/>
    <property type="evidence" value="ECO:0007669"/>
    <property type="project" value="TreeGrafter"/>
</dbReference>
<dbReference type="GO" id="GO:0005737">
    <property type="term" value="C:cytoplasm"/>
    <property type="evidence" value="ECO:0007669"/>
    <property type="project" value="UniProtKB-SubCell"/>
</dbReference>
<dbReference type="SUPFAM" id="SSF102735">
    <property type="entry name" value="Trigger factor ribosome-binding domain"/>
    <property type="match status" value="1"/>
</dbReference>
<keyword evidence="13" id="KW-1185">Reference proteome</keyword>
<dbReference type="SUPFAM" id="SSF54534">
    <property type="entry name" value="FKBP-like"/>
    <property type="match status" value="1"/>
</dbReference>
<evidence type="ECO:0000256" key="4">
    <source>
        <dbReference type="ARBA" id="ARBA00016902"/>
    </source>
</evidence>
<comment type="domain">
    <text evidence="9">Consists of 3 domains; the N-terminus binds the ribosome, the middle domain has PPIase activity, while the C-terminus has intrinsic chaperone activity on its own.</text>
</comment>
<dbReference type="GO" id="GO:0015031">
    <property type="term" value="P:protein transport"/>
    <property type="evidence" value="ECO:0007669"/>
    <property type="project" value="UniProtKB-UniRule"/>
</dbReference>
<evidence type="ECO:0000259" key="11">
    <source>
        <dbReference type="Pfam" id="PF05698"/>
    </source>
</evidence>